<organism evidence="2 3">
    <name type="scientific">Naematelia encephala</name>
    <dbReference type="NCBI Taxonomy" id="71784"/>
    <lineage>
        <taxon>Eukaryota</taxon>
        <taxon>Fungi</taxon>
        <taxon>Dikarya</taxon>
        <taxon>Basidiomycota</taxon>
        <taxon>Agaricomycotina</taxon>
        <taxon>Tremellomycetes</taxon>
        <taxon>Tremellales</taxon>
        <taxon>Naemateliaceae</taxon>
        <taxon>Naematelia</taxon>
    </lineage>
</organism>
<dbReference type="STRING" id="71784.A0A1Y2ADC5"/>
<dbReference type="InParanoid" id="A0A1Y2ADC5"/>
<feature type="compositionally biased region" description="Basic and acidic residues" evidence="1">
    <location>
        <begin position="138"/>
        <end position="147"/>
    </location>
</feature>
<dbReference type="InterPro" id="IPR022234">
    <property type="entry name" value="DUF3759"/>
</dbReference>
<name>A0A1Y2ADC5_9TREE</name>
<dbReference type="Proteomes" id="UP000193986">
    <property type="component" value="Unassembled WGS sequence"/>
</dbReference>
<dbReference type="Pfam" id="PF12585">
    <property type="entry name" value="DUF3759"/>
    <property type="match status" value="1"/>
</dbReference>
<proteinExistence type="predicted"/>
<protein>
    <recommendedName>
        <fullName evidence="4">CipC-like antibiotic response protein</fullName>
    </recommendedName>
</protein>
<comment type="caution">
    <text evidence="2">The sequence shown here is derived from an EMBL/GenBank/DDBJ whole genome shotgun (WGS) entry which is preliminary data.</text>
</comment>
<evidence type="ECO:0000256" key="1">
    <source>
        <dbReference type="SAM" id="MobiDB-lite"/>
    </source>
</evidence>
<dbReference type="EMBL" id="MCFC01000133">
    <property type="protein sequence ID" value="ORY20512.1"/>
    <property type="molecule type" value="Genomic_DNA"/>
</dbReference>
<feature type="region of interest" description="Disordered" evidence="1">
    <location>
        <begin position="128"/>
        <end position="147"/>
    </location>
</feature>
<dbReference type="OrthoDB" id="9895617at2759"/>
<sequence>MVFDKFRTKIHSHFSSSPIATQRDEFLAVNSTTPLERKAHFTPEIVGGAAAYEAMKAFEHHEVHKGSKPTHARAKEIIAGIATGYAVKLIEEKNLPFSSEVSKKKFKAEAQLYAARDSKRALRESSFYGGSELDPIDNDEKYGNKVM</sequence>
<evidence type="ECO:0000313" key="2">
    <source>
        <dbReference type="EMBL" id="ORY20512.1"/>
    </source>
</evidence>
<gene>
    <name evidence="2" type="ORF">BCR39DRAFT_83783</name>
</gene>
<dbReference type="AlphaFoldDB" id="A0A1Y2ADC5"/>
<dbReference type="PANTHER" id="PTHR37450">
    <property type="entry name" value="CIPC PROTEIN"/>
    <property type="match status" value="1"/>
</dbReference>
<dbReference type="PANTHER" id="PTHR37450:SF1">
    <property type="entry name" value="CIPC PROTEIN"/>
    <property type="match status" value="1"/>
</dbReference>
<reference evidence="2 3" key="1">
    <citation type="submission" date="2016-07" db="EMBL/GenBank/DDBJ databases">
        <title>Pervasive Adenine N6-methylation of Active Genes in Fungi.</title>
        <authorList>
            <consortium name="DOE Joint Genome Institute"/>
            <person name="Mondo S.J."/>
            <person name="Dannebaum R.O."/>
            <person name="Kuo R.C."/>
            <person name="Labutti K."/>
            <person name="Haridas S."/>
            <person name="Kuo A."/>
            <person name="Salamov A."/>
            <person name="Ahrendt S.R."/>
            <person name="Lipzen A."/>
            <person name="Sullivan W."/>
            <person name="Andreopoulos W.B."/>
            <person name="Clum A."/>
            <person name="Lindquist E."/>
            <person name="Daum C."/>
            <person name="Ramamoorthy G.K."/>
            <person name="Gryganskyi A."/>
            <person name="Culley D."/>
            <person name="Magnuson J.K."/>
            <person name="James T.Y."/>
            <person name="O'Malley M.A."/>
            <person name="Stajich J.E."/>
            <person name="Spatafora J.W."/>
            <person name="Visel A."/>
            <person name="Grigoriev I.V."/>
        </authorList>
    </citation>
    <scope>NUCLEOTIDE SEQUENCE [LARGE SCALE GENOMIC DNA]</scope>
    <source>
        <strain evidence="2 3">68-887.2</strain>
    </source>
</reference>
<evidence type="ECO:0008006" key="4">
    <source>
        <dbReference type="Google" id="ProtNLM"/>
    </source>
</evidence>
<evidence type="ECO:0000313" key="3">
    <source>
        <dbReference type="Proteomes" id="UP000193986"/>
    </source>
</evidence>
<accession>A0A1Y2ADC5</accession>
<keyword evidence="3" id="KW-1185">Reference proteome</keyword>